<reference evidence="1 2" key="1">
    <citation type="submission" date="2017-10" db="EMBL/GenBank/DDBJ databases">
        <title>Development of genomic resources for the powdery mildew, Erysiphe pulchra.</title>
        <authorList>
            <person name="Wadl P.A."/>
            <person name="Mack B.M."/>
            <person name="Moore G."/>
            <person name="Beltz S.B."/>
        </authorList>
    </citation>
    <scope>NUCLEOTIDE SEQUENCE [LARGE SCALE GENOMIC DNA]</scope>
    <source>
        <strain evidence="1">Cflorida</strain>
    </source>
</reference>
<dbReference type="InterPro" id="IPR031100">
    <property type="entry name" value="LOG_fam"/>
</dbReference>
<dbReference type="NCBIfam" id="TIGR00730">
    <property type="entry name" value="Rossman fold protein, TIGR00730 family"/>
    <property type="match status" value="1"/>
</dbReference>
<dbReference type="PANTHER" id="PTHR31223:SF70">
    <property type="entry name" value="LOG FAMILY PROTEIN YJL055W"/>
    <property type="match status" value="1"/>
</dbReference>
<proteinExistence type="predicted"/>
<dbReference type="STRING" id="225359.A0A2S4Q0S5"/>
<dbReference type="FunFam" id="3.40.50.450:FF:000018">
    <property type="entry name" value="Lysine decarboxylase-like protein"/>
    <property type="match status" value="1"/>
</dbReference>
<dbReference type="OrthoDB" id="414463at2759"/>
<protein>
    <recommendedName>
        <fullName evidence="3">Lysine decarboxylase-like protein</fullName>
    </recommendedName>
</protein>
<evidence type="ECO:0000313" key="2">
    <source>
        <dbReference type="Proteomes" id="UP000237438"/>
    </source>
</evidence>
<dbReference type="GO" id="GO:0016799">
    <property type="term" value="F:hydrolase activity, hydrolyzing N-glycosyl compounds"/>
    <property type="evidence" value="ECO:0007669"/>
    <property type="project" value="TreeGrafter"/>
</dbReference>
<dbReference type="SUPFAM" id="SSF102405">
    <property type="entry name" value="MCP/YpsA-like"/>
    <property type="match status" value="1"/>
</dbReference>
<gene>
    <name evidence="1" type="ORF">EPUL_000584</name>
</gene>
<dbReference type="GO" id="GO:0009691">
    <property type="term" value="P:cytokinin biosynthetic process"/>
    <property type="evidence" value="ECO:0007669"/>
    <property type="project" value="InterPro"/>
</dbReference>
<evidence type="ECO:0008006" key="3">
    <source>
        <dbReference type="Google" id="ProtNLM"/>
    </source>
</evidence>
<dbReference type="EMBL" id="PEDP01000058">
    <property type="protein sequence ID" value="POS87882.1"/>
    <property type="molecule type" value="Genomic_DNA"/>
</dbReference>
<accession>A0A2S4Q0S5</accession>
<keyword evidence="2" id="KW-1185">Reference proteome</keyword>
<dbReference type="AlphaFoldDB" id="A0A2S4Q0S5"/>
<dbReference type="InterPro" id="IPR005269">
    <property type="entry name" value="LOG"/>
</dbReference>
<organism evidence="1 2">
    <name type="scientific">Erysiphe pulchra</name>
    <dbReference type="NCBI Taxonomy" id="225359"/>
    <lineage>
        <taxon>Eukaryota</taxon>
        <taxon>Fungi</taxon>
        <taxon>Dikarya</taxon>
        <taxon>Ascomycota</taxon>
        <taxon>Pezizomycotina</taxon>
        <taxon>Leotiomycetes</taxon>
        <taxon>Erysiphales</taxon>
        <taxon>Erysiphaceae</taxon>
        <taxon>Erysiphe</taxon>
    </lineage>
</organism>
<dbReference type="GO" id="GO:0005829">
    <property type="term" value="C:cytosol"/>
    <property type="evidence" value="ECO:0007669"/>
    <property type="project" value="TreeGrafter"/>
</dbReference>
<dbReference type="Pfam" id="PF03641">
    <property type="entry name" value="Lysine_decarbox"/>
    <property type="match status" value="1"/>
</dbReference>
<evidence type="ECO:0000313" key="1">
    <source>
        <dbReference type="EMBL" id="POS87882.1"/>
    </source>
</evidence>
<name>A0A2S4Q0S5_9PEZI</name>
<dbReference type="PANTHER" id="PTHR31223">
    <property type="entry name" value="LOG FAMILY PROTEIN YJL055W"/>
    <property type="match status" value="1"/>
</dbReference>
<sequence>MDNLPTIPLIAAKSPKRVICVFCGSSQGKSSEYMEAAHALAHEFHKNNITLVYGGGTFGLMGEIARVLTSLSGPDSVHGIIPAPLMRYECDNPSPDIKTTSILPDSKRYGRTTIVKSMHERKQMMVTEVLSGGPGSGFIALPGGYGTLEELMEMTTWNQLGILDKGVILFNVKGYWSGLLSWLENAVKSGFISVKTSAVIREAKTAEQCILLLKEYKCEEGRLQLNWDDI</sequence>
<dbReference type="Proteomes" id="UP000237438">
    <property type="component" value="Unassembled WGS sequence"/>
</dbReference>
<dbReference type="Gene3D" id="3.40.50.450">
    <property type="match status" value="1"/>
</dbReference>
<comment type="caution">
    <text evidence="1">The sequence shown here is derived from an EMBL/GenBank/DDBJ whole genome shotgun (WGS) entry which is preliminary data.</text>
</comment>